<feature type="domain" description="Reverse transcriptase/retrotransposon-derived protein RNase H-like" evidence="1">
    <location>
        <begin position="95"/>
        <end position="178"/>
    </location>
</feature>
<dbReference type="AlphaFoldDB" id="A0A9Q3I601"/>
<dbReference type="PANTHER" id="PTHR34072:SF52">
    <property type="entry name" value="RIBONUCLEASE H"/>
    <property type="match status" value="1"/>
</dbReference>
<dbReference type="InterPro" id="IPR043502">
    <property type="entry name" value="DNA/RNA_pol_sf"/>
</dbReference>
<organism evidence="2 3">
    <name type="scientific">Austropuccinia psidii MF-1</name>
    <dbReference type="NCBI Taxonomy" id="1389203"/>
    <lineage>
        <taxon>Eukaryota</taxon>
        <taxon>Fungi</taxon>
        <taxon>Dikarya</taxon>
        <taxon>Basidiomycota</taxon>
        <taxon>Pucciniomycotina</taxon>
        <taxon>Pucciniomycetes</taxon>
        <taxon>Pucciniales</taxon>
        <taxon>Sphaerophragmiaceae</taxon>
        <taxon>Austropuccinia</taxon>
    </lineage>
</organism>
<dbReference type="Pfam" id="PF17919">
    <property type="entry name" value="RT_RNaseH_2"/>
    <property type="match status" value="1"/>
</dbReference>
<name>A0A9Q3I601_9BASI</name>
<reference evidence="2" key="1">
    <citation type="submission" date="2021-03" db="EMBL/GenBank/DDBJ databases">
        <title>Draft genome sequence of rust myrtle Austropuccinia psidii MF-1, a brazilian biotype.</title>
        <authorList>
            <person name="Quecine M.C."/>
            <person name="Pachon D.M.R."/>
            <person name="Bonatelli M.L."/>
            <person name="Correr F.H."/>
            <person name="Franceschini L.M."/>
            <person name="Leite T.F."/>
            <person name="Margarido G.R.A."/>
            <person name="Almeida C.A."/>
            <person name="Ferrarezi J.A."/>
            <person name="Labate C.A."/>
        </authorList>
    </citation>
    <scope>NUCLEOTIDE SEQUENCE</scope>
    <source>
        <strain evidence="2">MF-1</strain>
    </source>
</reference>
<proteinExistence type="predicted"/>
<dbReference type="PANTHER" id="PTHR34072">
    <property type="entry name" value="ENZYMATIC POLYPROTEIN-RELATED"/>
    <property type="match status" value="1"/>
</dbReference>
<accession>A0A9Q3I601</accession>
<dbReference type="OrthoDB" id="115435at2759"/>
<gene>
    <name evidence="2" type="ORF">O181_067350</name>
</gene>
<dbReference type="EMBL" id="AVOT02033691">
    <property type="protein sequence ID" value="MBW0527635.1"/>
    <property type="molecule type" value="Genomic_DNA"/>
</dbReference>
<keyword evidence="3" id="KW-1185">Reference proteome</keyword>
<evidence type="ECO:0000313" key="2">
    <source>
        <dbReference type="EMBL" id="MBW0527635.1"/>
    </source>
</evidence>
<dbReference type="SUPFAM" id="SSF56672">
    <property type="entry name" value="DNA/RNA polymerases"/>
    <property type="match status" value="1"/>
</dbReference>
<dbReference type="InterPro" id="IPR041577">
    <property type="entry name" value="RT_RNaseH_2"/>
</dbReference>
<evidence type="ECO:0000313" key="3">
    <source>
        <dbReference type="Proteomes" id="UP000765509"/>
    </source>
</evidence>
<evidence type="ECO:0000259" key="1">
    <source>
        <dbReference type="Pfam" id="PF17919"/>
    </source>
</evidence>
<feature type="non-terminal residue" evidence="2">
    <location>
        <position position="1"/>
    </location>
</feature>
<comment type="caution">
    <text evidence="2">The sequence shown here is derived from an EMBL/GenBank/DDBJ whole genome shotgun (WGS) entry which is preliminary data.</text>
</comment>
<protein>
    <recommendedName>
        <fullName evidence="1">Reverse transcriptase/retrotransposon-derived protein RNase H-like domain-containing protein</fullName>
    </recommendedName>
</protein>
<dbReference type="Proteomes" id="UP000765509">
    <property type="component" value="Unassembled WGS sequence"/>
</dbReference>
<sequence length="178" mass="20032">DEVFKEIKDVGEVVARYSLHLFQGDMDLSPLFFHASLEETWDDEEEPKEIEALLKVFSPSYHHSLNLFSNMNAEKLPPCCACYHHIEMEGLLPPEALRQFQLLKEAFTTLHILSDFNPSLPTIVETKASNYALGAVLSPVNGSGKAPISFDSNTLLPAELNYQIHDKKILGIVWAPKH</sequence>